<gene>
    <name evidence="1" type="ORF">NEIFLAOT_02163</name>
</gene>
<dbReference type="Proteomes" id="UP000004457">
    <property type="component" value="Unassembled WGS sequence"/>
</dbReference>
<evidence type="ECO:0000313" key="1">
    <source>
        <dbReference type="EMBL" id="EEG32876.1"/>
    </source>
</evidence>
<protein>
    <submittedName>
        <fullName evidence="1">Uncharacterized protein</fullName>
    </submittedName>
</protein>
<organism evidence="1 2">
    <name type="scientific">Neisseria flavescens NRL30031/H210</name>
    <dbReference type="NCBI Taxonomy" id="546264"/>
    <lineage>
        <taxon>Bacteria</taxon>
        <taxon>Pseudomonadati</taxon>
        <taxon>Pseudomonadota</taxon>
        <taxon>Betaproteobacteria</taxon>
        <taxon>Neisseriales</taxon>
        <taxon>Neisseriaceae</taxon>
        <taxon>Neisseria</taxon>
    </lineage>
</organism>
<comment type="caution">
    <text evidence="1">The sequence shown here is derived from an EMBL/GenBank/DDBJ whole genome shotgun (WGS) entry which is preliminary data.</text>
</comment>
<dbReference type="EMBL" id="ACEN01000097">
    <property type="protein sequence ID" value="EEG32876.1"/>
    <property type="molecule type" value="Genomic_DNA"/>
</dbReference>
<name>C0EQC1_NEIFL</name>
<evidence type="ECO:0000313" key="2">
    <source>
        <dbReference type="Proteomes" id="UP000004457"/>
    </source>
</evidence>
<dbReference type="AlphaFoldDB" id="C0EQC1"/>
<proteinExistence type="predicted"/>
<dbReference type="PROSITE" id="PS51257">
    <property type="entry name" value="PROKAR_LIPOPROTEIN"/>
    <property type="match status" value="1"/>
</dbReference>
<reference evidence="1 2" key="1">
    <citation type="submission" date="2009-01" db="EMBL/GenBank/DDBJ databases">
        <authorList>
            <person name="Fulton L."/>
            <person name="Clifton S."/>
            <person name="Chinwalla A.T."/>
            <person name="Mitreva M."/>
            <person name="Sodergren E."/>
            <person name="Weinstock G."/>
            <person name="Clifton S."/>
            <person name="Dooling D.J."/>
            <person name="Fulton B."/>
            <person name="Minx P."/>
            <person name="Pepin K.H."/>
            <person name="Johnson M."/>
            <person name="Bhonagiri V."/>
            <person name="Nash W.E."/>
            <person name="Mardis E.R."/>
            <person name="Wilson R.K."/>
        </authorList>
    </citation>
    <scope>NUCLEOTIDE SEQUENCE [LARGE SCALE GENOMIC DNA]</scope>
    <source>
        <strain evidence="1 2">NRL30031/H210</strain>
    </source>
</reference>
<accession>C0EQC1</accession>
<keyword evidence="2" id="KW-1185">Reference proteome</keyword>
<sequence>MFKGSKIDFFSFLYLPINMPFGTTALYGPSWIGCVKQRPSETVFLFLDSLSAQTLRSEYVRSAHILPVEFRFHMGYGLLISDDLFNLVGFSTQPTHLI</sequence>